<organism evidence="2 3">
    <name type="scientific">Amycolatopsis acidiphila</name>
    <dbReference type="NCBI Taxonomy" id="715473"/>
    <lineage>
        <taxon>Bacteria</taxon>
        <taxon>Bacillati</taxon>
        <taxon>Actinomycetota</taxon>
        <taxon>Actinomycetes</taxon>
        <taxon>Pseudonocardiales</taxon>
        <taxon>Pseudonocardiaceae</taxon>
        <taxon>Amycolatopsis</taxon>
    </lineage>
</organism>
<keyword evidence="1" id="KW-0472">Membrane</keyword>
<dbReference type="EMBL" id="VJZA01000007">
    <property type="protein sequence ID" value="TVT24338.1"/>
    <property type="molecule type" value="Genomic_DNA"/>
</dbReference>
<protein>
    <recommendedName>
        <fullName evidence="4">GDT1 family protein</fullName>
    </recommendedName>
</protein>
<name>A0A558AJA3_9PSEU</name>
<feature type="transmembrane region" description="Helical" evidence="1">
    <location>
        <begin position="40"/>
        <end position="59"/>
    </location>
</feature>
<proteinExistence type="predicted"/>
<feature type="transmembrane region" description="Helical" evidence="1">
    <location>
        <begin position="124"/>
        <end position="149"/>
    </location>
</feature>
<feature type="transmembrane region" description="Helical" evidence="1">
    <location>
        <begin position="217"/>
        <end position="237"/>
    </location>
</feature>
<feature type="transmembrane region" description="Helical" evidence="1">
    <location>
        <begin position="188"/>
        <end position="205"/>
    </location>
</feature>
<gene>
    <name evidence="2" type="ORF">FNH06_07180</name>
</gene>
<keyword evidence="1" id="KW-1133">Transmembrane helix</keyword>
<evidence type="ECO:0000313" key="3">
    <source>
        <dbReference type="Proteomes" id="UP000318578"/>
    </source>
</evidence>
<evidence type="ECO:0000256" key="1">
    <source>
        <dbReference type="SAM" id="Phobius"/>
    </source>
</evidence>
<comment type="caution">
    <text evidence="2">The sequence shown here is derived from an EMBL/GenBank/DDBJ whole genome shotgun (WGS) entry which is preliminary data.</text>
</comment>
<feature type="transmembrane region" description="Helical" evidence="1">
    <location>
        <begin position="155"/>
        <end position="176"/>
    </location>
</feature>
<keyword evidence="3" id="KW-1185">Reference proteome</keyword>
<evidence type="ECO:0008006" key="4">
    <source>
        <dbReference type="Google" id="ProtNLM"/>
    </source>
</evidence>
<dbReference type="AlphaFoldDB" id="A0A558AJA3"/>
<dbReference type="RefSeq" id="WP_144635522.1">
    <property type="nucleotide sequence ID" value="NZ_BNAX01000016.1"/>
</dbReference>
<accession>A0A558AJA3</accession>
<dbReference type="Proteomes" id="UP000318578">
    <property type="component" value="Unassembled WGS sequence"/>
</dbReference>
<sequence>MSSGALFLAVFLACAVEAVEALTIVLAAGTARDWRSAATGVVAALAGLVVIVAALGPALTVLPLGGLRLVVGGLLLVFGLQWLRKAVLRAGGLKALHDEAATYEKELAAAKAVAGQRKRGVRDWYAFTLSFKGVFLEGLEVAFIALTFGSNQNNVPLAALAALSAVAVIVVTGVAVRAPLAKVPENSMKFVVGVMLTAFGVYWGSEGAGAVWPGSDAALLVLVPAIALFALGLVAALKRTTAARTITVGTENG</sequence>
<evidence type="ECO:0000313" key="2">
    <source>
        <dbReference type="EMBL" id="TVT24338.1"/>
    </source>
</evidence>
<reference evidence="2 3" key="1">
    <citation type="submission" date="2019-07" db="EMBL/GenBank/DDBJ databases">
        <title>New species of Amycolatopsis and Streptomyces.</title>
        <authorList>
            <person name="Duangmal K."/>
            <person name="Teo W.F.A."/>
            <person name="Lipun K."/>
        </authorList>
    </citation>
    <scope>NUCLEOTIDE SEQUENCE [LARGE SCALE GENOMIC DNA]</scope>
    <source>
        <strain evidence="2 3">JCM 30562</strain>
    </source>
</reference>
<keyword evidence="1" id="KW-0812">Transmembrane</keyword>
<feature type="transmembrane region" description="Helical" evidence="1">
    <location>
        <begin position="6"/>
        <end position="28"/>
    </location>
</feature>
<feature type="transmembrane region" description="Helical" evidence="1">
    <location>
        <begin position="65"/>
        <end position="83"/>
    </location>
</feature>
<dbReference type="OrthoDB" id="571245at2"/>